<dbReference type="GO" id="GO:0051879">
    <property type="term" value="F:Hsp90 protein binding"/>
    <property type="evidence" value="ECO:0007669"/>
    <property type="project" value="TreeGrafter"/>
</dbReference>
<dbReference type="PROSITE" id="PS50005">
    <property type="entry name" value="TPR"/>
    <property type="match status" value="2"/>
</dbReference>
<sequence>MTTAEQEKLLGNESFKKGNFEQALVHYNKAIELEPENAILYSNRSATYNELGKFWSSLEDARRTNKLSPKFVKGHLRCGAACANLGRFGEALEAFREALNIEPDNKSCLFFIIGYLCVQHFQQAQCGFEEASQKFFYDTDQIYRYAIRNPEIRDILCNSEIRALVQEAVQNPKVLLQMTNDQRIQVEKLIKIGILRFS</sequence>
<dbReference type="InterPro" id="IPR011990">
    <property type="entry name" value="TPR-like_helical_dom_sf"/>
</dbReference>
<evidence type="ECO:0000313" key="4">
    <source>
        <dbReference type="Proteomes" id="UP000887565"/>
    </source>
</evidence>
<dbReference type="InterPro" id="IPR013105">
    <property type="entry name" value="TPR_2"/>
</dbReference>
<evidence type="ECO:0000256" key="1">
    <source>
        <dbReference type="ARBA" id="ARBA00022737"/>
    </source>
</evidence>
<keyword evidence="2 3" id="KW-0802">TPR repeat</keyword>
<dbReference type="InterPro" id="IPR019734">
    <property type="entry name" value="TPR_rpt"/>
</dbReference>
<dbReference type="AlphaFoldDB" id="A0A915IV98"/>
<dbReference type="Pfam" id="PF07719">
    <property type="entry name" value="TPR_2"/>
    <property type="match status" value="1"/>
</dbReference>
<dbReference type="Proteomes" id="UP000887565">
    <property type="component" value="Unplaced"/>
</dbReference>
<dbReference type="Gene3D" id="1.10.260.100">
    <property type="match status" value="1"/>
</dbReference>
<evidence type="ECO:0000256" key="3">
    <source>
        <dbReference type="PROSITE-ProRule" id="PRU00339"/>
    </source>
</evidence>
<accession>A0A915IV98</accession>
<dbReference type="Gene3D" id="1.25.40.10">
    <property type="entry name" value="Tetratricopeptide repeat domain"/>
    <property type="match status" value="1"/>
</dbReference>
<name>A0A915IV98_ROMCU</name>
<dbReference type="SMART" id="SM00028">
    <property type="entry name" value="TPR"/>
    <property type="match status" value="3"/>
</dbReference>
<keyword evidence="1" id="KW-0677">Repeat</keyword>
<feature type="repeat" description="TPR" evidence="3">
    <location>
        <begin position="4"/>
        <end position="37"/>
    </location>
</feature>
<dbReference type="Pfam" id="PF13414">
    <property type="entry name" value="TPR_11"/>
    <property type="match status" value="1"/>
</dbReference>
<dbReference type="PANTHER" id="PTHR22904:SF523">
    <property type="entry name" value="STRESS-INDUCED-PHOSPHOPROTEIN 1"/>
    <property type="match status" value="1"/>
</dbReference>
<proteinExistence type="predicted"/>
<keyword evidence="4" id="KW-1185">Reference proteome</keyword>
<dbReference type="OMA" id="EGRSHAY"/>
<feature type="repeat" description="TPR" evidence="3">
    <location>
        <begin position="72"/>
        <end position="105"/>
    </location>
</feature>
<dbReference type="PANTHER" id="PTHR22904">
    <property type="entry name" value="TPR REPEAT CONTAINING PROTEIN"/>
    <property type="match status" value="1"/>
</dbReference>
<evidence type="ECO:0000256" key="2">
    <source>
        <dbReference type="ARBA" id="ARBA00022803"/>
    </source>
</evidence>
<dbReference type="WBParaSite" id="nRc.2.0.1.t17746-RA">
    <property type="protein sequence ID" value="nRc.2.0.1.t17746-RA"/>
    <property type="gene ID" value="nRc.2.0.1.g17746"/>
</dbReference>
<reference evidence="5" key="1">
    <citation type="submission" date="2022-11" db="UniProtKB">
        <authorList>
            <consortium name="WormBaseParasite"/>
        </authorList>
    </citation>
    <scope>IDENTIFICATION</scope>
</reference>
<organism evidence="4 5">
    <name type="scientific">Romanomermis culicivorax</name>
    <name type="common">Nematode worm</name>
    <dbReference type="NCBI Taxonomy" id="13658"/>
    <lineage>
        <taxon>Eukaryota</taxon>
        <taxon>Metazoa</taxon>
        <taxon>Ecdysozoa</taxon>
        <taxon>Nematoda</taxon>
        <taxon>Enoplea</taxon>
        <taxon>Dorylaimia</taxon>
        <taxon>Mermithida</taxon>
        <taxon>Mermithoidea</taxon>
        <taxon>Mermithidae</taxon>
        <taxon>Romanomermis</taxon>
    </lineage>
</organism>
<dbReference type="SUPFAM" id="SSF48452">
    <property type="entry name" value="TPR-like"/>
    <property type="match status" value="1"/>
</dbReference>
<evidence type="ECO:0000313" key="5">
    <source>
        <dbReference type="WBParaSite" id="nRc.2.0.1.t17746-RA"/>
    </source>
</evidence>
<protein>
    <submittedName>
        <fullName evidence="5">Uncharacterized protein</fullName>
    </submittedName>
</protein>